<keyword evidence="1" id="KW-1185">Reference proteome</keyword>
<dbReference type="AlphaFoldDB" id="A0A0R3S264"/>
<dbReference type="Proteomes" id="UP000050640">
    <property type="component" value="Unplaced"/>
</dbReference>
<sequence>MSRVPFLASLDYNLNKRDKDWISHQLPKVTVIIELMENYKRDILNVLLFKESIEIPREHLPDPESENLPSSVSFRQESTAELEKRWTDTGIDRIFLNRPRPART</sequence>
<accession>A0A0R3S264</accession>
<organism evidence="1 2">
    <name type="scientific">Elaeophora elaphi</name>
    <dbReference type="NCBI Taxonomy" id="1147741"/>
    <lineage>
        <taxon>Eukaryota</taxon>
        <taxon>Metazoa</taxon>
        <taxon>Ecdysozoa</taxon>
        <taxon>Nematoda</taxon>
        <taxon>Chromadorea</taxon>
        <taxon>Rhabditida</taxon>
        <taxon>Spirurina</taxon>
        <taxon>Spiruromorpha</taxon>
        <taxon>Filarioidea</taxon>
        <taxon>Onchocercidae</taxon>
        <taxon>Elaeophora</taxon>
    </lineage>
</organism>
<name>A0A0R3S264_9BILA</name>
<protein>
    <submittedName>
        <fullName evidence="2">Anaphase-promoting complex subunit 13</fullName>
    </submittedName>
</protein>
<reference evidence="2" key="1">
    <citation type="submission" date="2017-02" db="UniProtKB">
        <authorList>
            <consortium name="WormBaseParasite"/>
        </authorList>
    </citation>
    <scope>IDENTIFICATION</scope>
</reference>
<evidence type="ECO:0000313" key="1">
    <source>
        <dbReference type="Proteomes" id="UP000050640"/>
    </source>
</evidence>
<proteinExistence type="predicted"/>
<dbReference type="WBParaSite" id="EEL_0000879001-mRNA-1">
    <property type="protein sequence ID" value="EEL_0000879001-mRNA-1"/>
    <property type="gene ID" value="EEL_0000879001"/>
</dbReference>
<dbReference type="STRING" id="1147741.A0A0R3S264"/>
<evidence type="ECO:0000313" key="2">
    <source>
        <dbReference type="WBParaSite" id="EEL_0000879001-mRNA-1"/>
    </source>
</evidence>